<dbReference type="GO" id="GO:0008324">
    <property type="term" value="F:monoatomic cation transmembrane transporter activity"/>
    <property type="evidence" value="ECO:0007669"/>
    <property type="project" value="InterPro"/>
</dbReference>
<feature type="transmembrane region" description="Helical" evidence="8">
    <location>
        <begin position="123"/>
        <end position="141"/>
    </location>
</feature>
<feature type="transmembrane region" description="Helical" evidence="8">
    <location>
        <begin position="381"/>
        <end position="402"/>
    </location>
</feature>
<evidence type="ECO:0000256" key="3">
    <source>
        <dbReference type="ARBA" id="ARBA00022448"/>
    </source>
</evidence>
<dbReference type="InterPro" id="IPR006512">
    <property type="entry name" value="YidE_YbjL"/>
</dbReference>
<comment type="similarity">
    <text evidence="2">Belongs to the AAE transporter (TC 2.A.81) family.</text>
</comment>
<dbReference type="Pfam" id="PF06826">
    <property type="entry name" value="Asp-Al_Ex"/>
    <property type="match status" value="2"/>
</dbReference>
<dbReference type="Proteomes" id="UP000644693">
    <property type="component" value="Unassembled WGS sequence"/>
</dbReference>
<dbReference type="Gene3D" id="3.30.70.1450">
    <property type="entry name" value="Regulator of K+ conductance, C-terminal domain"/>
    <property type="match status" value="1"/>
</dbReference>
<comment type="caution">
    <text evidence="10">The sequence shown here is derived from an EMBL/GenBank/DDBJ whole genome shotgun (WGS) entry which is preliminary data.</text>
</comment>
<proteinExistence type="inferred from homology"/>
<feature type="transmembrane region" description="Helical" evidence="8">
    <location>
        <begin position="66"/>
        <end position="86"/>
    </location>
</feature>
<dbReference type="NCBIfam" id="TIGR01625">
    <property type="entry name" value="YidE_YbjL_dupl"/>
    <property type="match status" value="2"/>
</dbReference>
<dbReference type="PROSITE" id="PS51202">
    <property type="entry name" value="RCK_C"/>
    <property type="match status" value="1"/>
</dbReference>
<feature type="transmembrane region" description="Helical" evidence="8">
    <location>
        <begin position="439"/>
        <end position="460"/>
    </location>
</feature>
<dbReference type="Pfam" id="PF02080">
    <property type="entry name" value="TrkA_C"/>
    <property type="match status" value="1"/>
</dbReference>
<dbReference type="PANTHER" id="PTHR30445">
    <property type="entry name" value="K(+)_H(+) ANTIPORTER SUBUNIT KHTT"/>
    <property type="match status" value="1"/>
</dbReference>
<evidence type="ECO:0000256" key="8">
    <source>
        <dbReference type="SAM" id="Phobius"/>
    </source>
</evidence>
<name>A0A919CMP8_9GAMM</name>
<evidence type="ECO:0000313" key="11">
    <source>
        <dbReference type="Proteomes" id="UP000644693"/>
    </source>
</evidence>
<keyword evidence="7 8" id="KW-0472">Membrane</keyword>
<keyword evidence="3" id="KW-0813">Transport</keyword>
<feature type="transmembrane region" description="Helical" evidence="8">
    <location>
        <begin position="408"/>
        <end position="427"/>
    </location>
</feature>
<evidence type="ECO:0000256" key="2">
    <source>
        <dbReference type="ARBA" id="ARBA00009854"/>
    </source>
</evidence>
<dbReference type="SUPFAM" id="SSF116726">
    <property type="entry name" value="TrkA C-terminal domain-like"/>
    <property type="match status" value="1"/>
</dbReference>
<evidence type="ECO:0000256" key="6">
    <source>
        <dbReference type="ARBA" id="ARBA00022989"/>
    </source>
</evidence>
<dbReference type="EMBL" id="BMYM01000003">
    <property type="protein sequence ID" value="GHD38091.1"/>
    <property type="molecule type" value="Genomic_DNA"/>
</dbReference>
<keyword evidence="5 8" id="KW-0812">Transmembrane</keyword>
<gene>
    <name evidence="10" type="ORF">GCM10007053_28130</name>
</gene>
<evidence type="ECO:0000256" key="1">
    <source>
        <dbReference type="ARBA" id="ARBA00004651"/>
    </source>
</evidence>
<dbReference type="InterPro" id="IPR006037">
    <property type="entry name" value="RCK_C"/>
</dbReference>
<sequence>MGAVFDVLIEFLRAQPVLLLFTLLFLGYVIGRINVAGFTLGPVAGVLFAGIVFGHEGLRISKADQALGFALFIFSVGYQAGPRFFSALKADGFKYFAVSLVVALCAVTVAFCASRMLDMQPGVAAGLLAGGLTSSPTLAAAQDAVRDASITMPPGYLPDDIIGNIASAYAITYIFGLTGLITLIRYLPRWLGIDLEAECRALEHSPSDRRNPINITTRRYRVENAPFTDLPVKQLREKYGSLLPVATVLRNGKELTLGSQDFLQHGDLLELIAPRELFSTDVQEIGPEVPLDWDISEIQETRTVVVTNAAAYGKTLFELDIPKAFRAIVRKVLRQGVELPHHAQLELKKGDVLHVVGKKENLVSLGKFMGHIEADLRETDMLTFALGISAGVLIGLVSFHIAGVEIGLGNAGGLLTAGLVIGYMHSVRPTFGRLPEATGWWLMEFGLLLFMAGVGLQAGGSFIETLASSGPSLIVAGIAITVVPILVAYFIGARVLKLNPAILMGALTGAMTSGASLSVVTAEAKSAVPAIGYAGTYAFGNVLLMVAGPMMLLIG</sequence>
<organism evidence="10 11">
    <name type="scientific">Parahalioglobus pacificus</name>
    <dbReference type="NCBI Taxonomy" id="930806"/>
    <lineage>
        <taxon>Bacteria</taxon>
        <taxon>Pseudomonadati</taxon>
        <taxon>Pseudomonadota</taxon>
        <taxon>Gammaproteobacteria</taxon>
        <taxon>Cellvibrionales</taxon>
        <taxon>Halieaceae</taxon>
        <taxon>Parahalioglobus</taxon>
    </lineage>
</organism>
<keyword evidence="6 8" id="KW-1133">Transmembrane helix</keyword>
<feature type="transmembrane region" description="Helical" evidence="8">
    <location>
        <begin position="36"/>
        <end position="54"/>
    </location>
</feature>
<dbReference type="PANTHER" id="PTHR30445:SF9">
    <property type="match status" value="1"/>
</dbReference>
<accession>A0A919CMP8</accession>
<evidence type="ECO:0000256" key="5">
    <source>
        <dbReference type="ARBA" id="ARBA00022692"/>
    </source>
</evidence>
<comment type="subcellular location">
    <subcellularLocation>
        <location evidence="1">Cell membrane</location>
        <topology evidence="1">Multi-pass membrane protein</topology>
    </subcellularLocation>
</comment>
<evidence type="ECO:0000259" key="9">
    <source>
        <dbReference type="PROSITE" id="PS51202"/>
    </source>
</evidence>
<keyword evidence="11" id="KW-1185">Reference proteome</keyword>
<feature type="transmembrane region" description="Helical" evidence="8">
    <location>
        <begin position="472"/>
        <end position="491"/>
    </location>
</feature>
<feature type="transmembrane region" description="Helical" evidence="8">
    <location>
        <begin position="92"/>
        <end position="111"/>
    </location>
</feature>
<keyword evidence="4" id="KW-1003">Cell membrane</keyword>
<protein>
    <submittedName>
        <fullName evidence="10">Transport protein</fullName>
    </submittedName>
</protein>
<reference evidence="10" key="2">
    <citation type="submission" date="2020-09" db="EMBL/GenBank/DDBJ databases">
        <authorList>
            <person name="Sun Q."/>
            <person name="Kim S."/>
        </authorList>
    </citation>
    <scope>NUCLEOTIDE SEQUENCE</scope>
    <source>
        <strain evidence="10">KCTC 23430</strain>
    </source>
</reference>
<feature type="transmembrane region" description="Helical" evidence="8">
    <location>
        <begin position="12"/>
        <end position="30"/>
    </location>
</feature>
<evidence type="ECO:0000256" key="4">
    <source>
        <dbReference type="ARBA" id="ARBA00022475"/>
    </source>
</evidence>
<dbReference type="GO" id="GO:0005886">
    <property type="term" value="C:plasma membrane"/>
    <property type="evidence" value="ECO:0007669"/>
    <property type="project" value="UniProtKB-SubCell"/>
</dbReference>
<reference evidence="10" key="1">
    <citation type="journal article" date="2014" name="Int. J. Syst. Evol. Microbiol.">
        <title>Complete genome sequence of Corynebacterium casei LMG S-19264T (=DSM 44701T), isolated from a smear-ripened cheese.</title>
        <authorList>
            <consortium name="US DOE Joint Genome Institute (JGI-PGF)"/>
            <person name="Walter F."/>
            <person name="Albersmeier A."/>
            <person name="Kalinowski J."/>
            <person name="Ruckert C."/>
        </authorList>
    </citation>
    <scope>NUCLEOTIDE SEQUENCE</scope>
    <source>
        <strain evidence="10">KCTC 23430</strain>
    </source>
</reference>
<dbReference type="GO" id="GO:0006813">
    <property type="term" value="P:potassium ion transport"/>
    <property type="evidence" value="ECO:0007669"/>
    <property type="project" value="InterPro"/>
</dbReference>
<dbReference type="AlphaFoldDB" id="A0A919CMP8"/>
<dbReference type="InterPro" id="IPR050144">
    <property type="entry name" value="AAE_transporter"/>
</dbReference>
<feature type="transmembrane region" description="Helical" evidence="8">
    <location>
        <begin position="161"/>
        <end position="184"/>
    </location>
</feature>
<feature type="transmembrane region" description="Helical" evidence="8">
    <location>
        <begin position="534"/>
        <end position="554"/>
    </location>
</feature>
<feature type="domain" description="RCK C-terminal" evidence="9">
    <location>
        <begin position="288"/>
        <end position="371"/>
    </location>
</feature>
<evidence type="ECO:0000256" key="7">
    <source>
        <dbReference type="ARBA" id="ARBA00023136"/>
    </source>
</evidence>
<feature type="transmembrane region" description="Helical" evidence="8">
    <location>
        <begin position="503"/>
        <end position="522"/>
    </location>
</feature>
<dbReference type="InterPro" id="IPR036721">
    <property type="entry name" value="RCK_C_sf"/>
</dbReference>
<evidence type="ECO:0000313" key="10">
    <source>
        <dbReference type="EMBL" id="GHD38091.1"/>
    </source>
</evidence>